<dbReference type="WBParaSite" id="Hba_07777">
    <property type="protein sequence ID" value="Hba_07777"/>
    <property type="gene ID" value="Hba_07777"/>
</dbReference>
<keyword evidence="1" id="KW-1185">Reference proteome</keyword>
<reference evidence="2" key="1">
    <citation type="submission" date="2016-11" db="UniProtKB">
        <authorList>
            <consortium name="WormBaseParasite"/>
        </authorList>
    </citation>
    <scope>IDENTIFICATION</scope>
</reference>
<name>A0A1I7WRJ8_HETBA</name>
<evidence type="ECO:0000313" key="2">
    <source>
        <dbReference type="WBParaSite" id="Hba_07777"/>
    </source>
</evidence>
<accession>A0A1I7WRJ8</accession>
<dbReference type="AlphaFoldDB" id="A0A1I7WRJ8"/>
<protein>
    <submittedName>
        <fullName evidence="2">Uncharacterized protein</fullName>
    </submittedName>
</protein>
<dbReference type="Proteomes" id="UP000095283">
    <property type="component" value="Unplaced"/>
</dbReference>
<proteinExistence type="predicted"/>
<sequence>MNILAQRSLLSLCLCVSFNYFFSRHRTILEHLFSILHTVVFEASMARPTDFIDADRVIRRSPQNFPFFTVIQLARSSTTLLQTPTPTVNHSKPPQSKKLSIVQPKYDRYAPIVKGEQPKESRILIKLEQIQQKERQVQSQDYSDMSENVQFEFTY</sequence>
<evidence type="ECO:0000313" key="1">
    <source>
        <dbReference type="Proteomes" id="UP000095283"/>
    </source>
</evidence>
<organism evidence="1 2">
    <name type="scientific">Heterorhabditis bacteriophora</name>
    <name type="common">Entomopathogenic nematode worm</name>
    <dbReference type="NCBI Taxonomy" id="37862"/>
    <lineage>
        <taxon>Eukaryota</taxon>
        <taxon>Metazoa</taxon>
        <taxon>Ecdysozoa</taxon>
        <taxon>Nematoda</taxon>
        <taxon>Chromadorea</taxon>
        <taxon>Rhabditida</taxon>
        <taxon>Rhabditina</taxon>
        <taxon>Rhabditomorpha</taxon>
        <taxon>Strongyloidea</taxon>
        <taxon>Heterorhabditidae</taxon>
        <taxon>Heterorhabditis</taxon>
    </lineage>
</organism>